<dbReference type="EMBL" id="JAJOMB010000025">
    <property type="protein sequence ID" value="MCD5315871.1"/>
    <property type="molecule type" value="Genomic_DNA"/>
</dbReference>
<keyword evidence="1" id="KW-0812">Transmembrane</keyword>
<dbReference type="RefSeq" id="WP_231448692.1">
    <property type="nucleotide sequence ID" value="NZ_JAJOMB010000025.1"/>
</dbReference>
<accession>A0A9X1NLF0</accession>
<evidence type="ECO:0000313" key="3">
    <source>
        <dbReference type="EMBL" id="MCD5315871.1"/>
    </source>
</evidence>
<reference evidence="3" key="1">
    <citation type="submission" date="2021-11" db="EMBL/GenBank/DDBJ databases">
        <title>Streptomyces corallinus and Kineosporia corallina sp. nov., two new coral-derived marine actinobacteria.</title>
        <authorList>
            <person name="Buangrab K."/>
            <person name="Sutthacheep M."/>
            <person name="Yeemin T."/>
            <person name="Harunari E."/>
            <person name="Igarashi Y."/>
            <person name="Sripreechasak P."/>
            <person name="Kanchanasin P."/>
            <person name="Tanasupawat S."/>
            <person name="Phongsopitanun W."/>
        </authorList>
    </citation>
    <scope>NUCLEOTIDE SEQUENCE</scope>
    <source>
        <strain evidence="3">JCM 31032</strain>
    </source>
</reference>
<dbReference type="Proteomes" id="UP001138997">
    <property type="component" value="Unassembled WGS sequence"/>
</dbReference>
<proteinExistence type="predicted"/>
<keyword evidence="4" id="KW-1185">Reference proteome</keyword>
<sequence length="77" mass="7969">MYVGGGIALLVIGGILAFGVRDSIDDLDLTMIGYVCMAGGVLAIVLSLILNKQRANTSHTEVVERRNSGGSVPPPSV</sequence>
<dbReference type="AlphaFoldDB" id="A0A9X1NLF0"/>
<dbReference type="InterPro" id="IPR045597">
    <property type="entry name" value="DUF6458"/>
</dbReference>
<comment type="caution">
    <text evidence="3">The sequence shown here is derived from an EMBL/GenBank/DDBJ whole genome shotgun (WGS) entry which is preliminary data.</text>
</comment>
<keyword evidence="1" id="KW-1133">Transmembrane helix</keyword>
<protein>
    <submittedName>
        <fullName evidence="3">DUF6458 family protein</fullName>
    </submittedName>
</protein>
<feature type="transmembrane region" description="Helical" evidence="1">
    <location>
        <begin position="29"/>
        <end position="50"/>
    </location>
</feature>
<evidence type="ECO:0000256" key="1">
    <source>
        <dbReference type="SAM" id="Phobius"/>
    </source>
</evidence>
<gene>
    <name evidence="3" type="ORF">LR394_33755</name>
</gene>
<dbReference type="Pfam" id="PF20059">
    <property type="entry name" value="DUF6458"/>
    <property type="match status" value="1"/>
</dbReference>
<organism evidence="3 4">
    <name type="scientific">Kineosporia babensis</name>
    <dbReference type="NCBI Taxonomy" id="499548"/>
    <lineage>
        <taxon>Bacteria</taxon>
        <taxon>Bacillati</taxon>
        <taxon>Actinomycetota</taxon>
        <taxon>Actinomycetes</taxon>
        <taxon>Kineosporiales</taxon>
        <taxon>Kineosporiaceae</taxon>
        <taxon>Kineosporia</taxon>
    </lineage>
</organism>
<name>A0A9X1NLF0_9ACTN</name>
<evidence type="ECO:0000259" key="2">
    <source>
        <dbReference type="Pfam" id="PF20059"/>
    </source>
</evidence>
<feature type="domain" description="DUF6458" evidence="2">
    <location>
        <begin position="3"/>
        <end position="59"/>
    </location>
</feature>
<evidence type="ECO:0000313" key="4">
    <source>
        <dbReference type="Proteomes" id="UP001138997"/>
    </source>
</evidence>
<keyword evidence="1" id="KW-0472">Membrane</keyword>